<evidence type="ECO:0008006" key="4">
    <source>
        <dbReference type="Google" id="ProtNLM"/>
    </source>
</evidence>
<reference evidence="2" key="1">
    <citation type="submission" date="2019-02" db="EMBL/GenBank/DDBJ databases">
        <authorList>
            <person name="Li S.-H."/>
        </authorList>
    </citation>
    <scope>NUCLEOTIDE SEQUENCE</scope>
    <source>
        <strain evidence="2">IMCC14734</strain>
    </source>
</reference>
<evidence type="ECO:0000256" key="1">
    <source>
        <dbReference type="SAM" id="SignalP"/>
    </source>
</evidence>
<keyword evidence="1" id="KW-0732">Signal</keyword>
<dbReference type="Proteomes" id="UP001143362">
    <property type="component" value="Unassembled WGS sequence"/>
</dbReference>
<feature type="signal peptide" evidence="1">
    <location>
        <begin position="1"/>
        <end position="25"/>
    </location>
</feature>
<dbReference type="EMBL" id="SHNN01000008">
    <property type="protein sequence ID" value="MCX2983418.1"/>
    <property type="molecule type" value="Genomic_DNA"/>
</dbReference>
<proteinExistence type="predicted"/>
<evidence type="ECO:0000313" key="3">
    <source>
        <dbReference type="Proteomes" id="UP001143362"/>
    </source>
</evidence>
<protein>
    <recommendedName>
        <fullName evidence="4">Lipoprotein</fullName>
    </recommendedName>
</protein>
<feature type="chain" id="PRO_5047176223" description="Lipoprotein" evidence="1">
    <location>
        <begin position="26"/>
        <end position="264"/>
    </location>
</feature>
<sequence length="264" mass="29294">MMYSKVFTAGTVLVFVMSLPVGLKAQESETSDLKDMSDPLAVYTRAAVGVTNRGINIKLGIESKDGDADKALMNVLEIKGIGGDVIGWDGDYLRSNSVDSLRYRYFSLNKKNGRGSQMDVTYDRNQESGVVSYSFLQGLPKWKNFNLYPLLGAGLAYANNALQDDGSFQSGLSVPGALAVVGMYGKYTVNETIWLNYNPFWSVGLLGSDNFMDHGFEGHSSVLTHEVAVSYKLSSRSNVRYFANWSQHTNFDDGVHRIEYNYQF</sequence>
<comment type="caution">
    <text evidence="2">The sequence shown here is derived from an EMBL/GenBank/DDBJ whole genome shotgun (WGS) entry which is preliminary data.</text>
</comment>
<organism evidence="2 3">
    <name type="scientific">Candidatus Litorirhabdus singularis</name>
    <dbReference type="NCBI Taxonomy" id="2518993"/>
    <lineage>
        <taxon>Bacteria</taxon>
        <taxon>Pseudomonadati</taxon>
        <taxon>Pseudomonadota</taxon>
        <taxon>Gammaproteobacteria</taxon>
        <taxon>Cellvibrionales</taxon>
        <taxon>Halieaceae</taxon>
        <taxon>Candidatus Litorirhabdus</taxon>
    </lineage>
</organism>
<keyword evidence="3" id="KW-1185">Reference proteome</keyword>
<gene>
    <name evidence="2" type="ORF">EYC98_21370</name>
</gene>
<accession>A0ABT3TM64</accession>
<evidence type="ECO:0000313" key="2">
    <source>
        <dbReference type="EMBL" id="MCX2983418.1"/>
    </source>
</evidence>
<name>A0ABT3TM64_9GAMM</name>
<dbReference type="RefSeq" id="WP_279247459.1">
    <property type="nucleotide sequence ID" value="NZ_SHNN01000008.1"/>
</dbReference>